<feature type="region of interest" description="Disordered" evidence="1">
    <location>
        <begin position="31"/>
        <end position="100"/>
    </location>
</feature>
<dbReference type="EMBL" id="BGPR01000036">
    <property type="protein sequence ID" value="GBL84125.1"/>
    <property type="molecule type" value="Genomic_DNA"/>
</dbReference>
<keyword evidence="3" id="KW-1185">Reference proteome</keyword>
<accession>A0A4Y2AYF7</accession>
<dbReference type="Gene3D" id="3.30.420.10">
    <property type="entry name" value="Ribonuclease H-like superfamily/Ribonuclease H"/>
    <property type="match status" value="1"/>
</dbReference>
<dbReference type="GO" id="GO:0003676">
    <property type="term" value="F:nucleic acid binding"/>
    <property type="evidence" value="ECO:0007669"/>
    <property type="project" value="InterPro"/>
</dbReference>
<evidence type="ECO:0000256" key="1">
    <source>
        <dbReference type="SAM" id="MobiDB-lite"/>
    </source>
</evidence>
<evidence type="ECO:0000313" key="3">
    <source>
        <dbReference type="Proteomes" id="UP000499080"/>
    </source>
</evidence>
<evidence type="ECO:0000313" key="2">
    <source>
        <dbReference type="EMBL" id="GBL84125.1"/>
    </source>
</evidence>
<dbReference type="InterPro" id="IPR036397">
    <property type="entry name" value="RNaseH_sf"/>
</dbReference>
<sequence>MWVMYWEVRIIDFEQIAKLISFLTENEKFMKHPPDATSSSDSDPNFSPSPRSQTYGLKPSRGSIPRALISLPTMKSISRNHPGKNRCPESEGSSSQPSTSLHCLGSDFTTVLTSVQEKGEDGCRRISSSSQDYKNVNKPRRGLFLDDNARLHAASDTKEHIRRMGWEILDHSANNQIFAFFLHCVTVDNQA</sequence>
<reference evidence="2 3" key="1">
    <citation type="journal article" date="2019" name="Sci. Rep.">
        <title>Orb-weaving spider Araneus ventricosus genome elucidates the spidroin gene catalogue.</title>
        <authorList>
            <person name="Kono N."/>
            <person name="Nakamura H."/>
            <person name="Ohtoshi R."/>
            <person name="Moran D.A.P."/>
            <person name="Shinohara A."/>
            <person name="Yoshida Y."/>
            <person name="Fujiwara M."/>
            <person name="Mori M."/>
            <person name="Tomita M."/>
            <person name="Arakawa K."/>
        </authorList>
    </citation>
    <scope>NUCLEOTIDE SEQUENCE [LARGE SCALE GENOMIC DNA]</scope>
</reference>
<name>A0A4Y2AYF7_ARAVE</name>
<proteinExistence type="predicted"/>
<protein>
    <submittedName>
        <fullName evidence="2">Uncharacterized protein</fullName>
    </submittedName>
</protein>
<organism evidence="2 3">
    <name type="scientific">Araneus ventricosus</name>
    <name type="common">Orbweaver spider</name>
    <name type="synonym">Epeira ventricosa</name>
    <dbReference type="NCBI Taxonomy" id="182803"/>
    <lineage>
        <taxon>Eukaryota</taxon>
        <taxon>Metazoa</taxon>
        <taxon>Ecdysozoa</taxon>
        <taxon>Arthropoda</taxon>
        <taxon>Chelicerata</taxon>
        <taxon>Arachnida</taxon>
        <taxon>Araneae</taxon>
        <taxon>Araneomorphae</taxon>
        <taxon>Entelegynae</taxon>
        <taxon>Araneoidea</taxon>
        <taxon>Araneidae</taxon>
        <taxon>Araneus</taxon>
    </lineage>
</organism>
<dbReference type="AlphaFoldDB" id="A0A4Y2AYF7"/>
<feature type="compositionally biased region" description="Low complexity" evidence="1">
    <location>
        <begin position="35"/>
        <end position="52"/>
    </location>
</feature>
<gene>
    <name evidence="2" type="ORF">AVEN_118543_1</name>
</gene>
<comment type="caution">
    <text evidence="2">The sequence shown here is derived from an EMBL/GenBank/DDBJ whole genome shotgun (WGS) entry which is preliminary data.</text>
</comment>
<feature type="compositionally biased region" description="Low complexity" evidence="1">
    <location>
        <begin position="90"/>
        <end position="100"/>
    </location>
</feature>
<dbReference type="Proteomes" id="UP000499080">
    <property type="component" value="Unassembled WGS sequence"/>
</dbReference>